<keyword evidence="3" id="KW-1185">Reference proteome</keyword>
<dbReference type="Proteomes" id="UP000563524">
    <property type="component" value="Unassembled WGS sequence"/>
</dbReference>
<dbReference type="InterPro" id="IPR029069">
    <property type="entry name" value="HotDog_dom_sf"/>
</dbReference>
<sequence length="144" mass="15733">MRPALLPPDEAAARRAGERLGTSAMARWLKLSVTADDTGLLYRLRFDEAHIGNPAIRALHGGVVAALLEMAATLEIASRTEPAAKLRTISCQTEYLRGTVDEDMTARVRILRLGRRVAFLEAVGWQTTEDEPVARAAVALRVLD</sequence>
<dbReference type="AlphaFoldDB" id="A0A840I5D6"/>
<evidence type="ECO:0000313" key="3">
    <source>
        <dbReference type="Proteomes" id="UP000563524"/>
    </source>
</evidence>
<evidence type="ECO:0000259" key="1">
    <source>
        <dbReference type="Pfam" id="PF13622"/>
    </source>
</evidence>
<name>A0A840I5D6_9PROT</name>
<dbReference type="EMBL" id="JACHOB010000006">
    <property type="protein sequence ID" value="MBB4660166.1"/>
    <property type="molecule type" value="Genomic_DNA"/>
</dbReference>
<dbReference type="GO" id="GO:0016790">
    <property type="term" value="F:thiolester hydrolase activity"/>
    <property type="evidence" value="ECO:0007669"/>
    <property type="project" value="UniProtKB-ARBA"/>
</dbReference>
<dbReference type="InterPro" id="IPR049449">
    <property type="entry name" value="TesB_ACOT8-like_N"/>
</dbReference>
<accession>A0A840I5D6</accession>
<organism evidence="2 3">
    <name type="scientific">Parvularcula dongshanensis</name>
    <dbReference type="NCBI Taxonomy" id="1173995"/>
    <lineage>
        <taxon>Bacteria</taxon>
        <taxon>Pseudomonadati</taxon>
        <taxon>Pseudomonadota</taxon>
        <taxon>Alphaproteobacteria</taxon>
        <taxon>Parvularculales</taxon>
        <taxon>Parvularculaceae</taxon>
        <taxon>Parvularcula</taxon>
    </lineage>
</organism>
<dbReference type="RefSeq" id="WP_183819472.1">
    <property type="nucleotide sequence ID" value="NZ_JACHOB010000006.1"/>
</dbReference>
<dbReference type="InterPro" id="IPR003736">
    <property type="entry name" value="PAAI_dom"/>
</dbReference>
<dbReference type="NCBIfam" id="TIGR00369">
    <property type="entry name" value="unchar_dom_1"/>
    <property type="match status" value="1"/>
</dbReference>
<evidence type="ECO:0000313" key="2">
    <source>
        <dbReference type="EMBL" id="MBB4660166.1"/>
    </source>
</evidence>
<dbReference type="SUPFAM" id="SSF54637">
    <property type="entry name" value="Thioesterase/thiol ester dehydrase-isomerase"/>
    <property type="match status" value="1"/>
</dbReference>
<reference evidence="2 3" key="1">
    <citation type="submission" date="2020-08" db="EMBL/GenBank/DDBJ databases">
        <title>Genomic Encyclopedia of Type Strains, Phase IV (KMG-IV): sequencing the most valuable type-strain genomes for metagenomic binning, comparative biology and taxonomic classification.</title>
        <authorList>
            <person name="Goeker M."/>
        </authorList>
    </citation>
    <scope>NUCLEOTIDE SEQUENCE [LARGE SCALE GENOMIC DNA]</scope>
    <source>
        <strain evidence="2 3">DSM 102850</strain>
    </source>
</reference>
<comment type="caution">
    <text evidence="2">The sequence shown here is derived from an EMBL/GenBank/DDBJ whole genome shotgun (WGS) entry which is preliminary data.</text>
</comment>
<gene>
    <name evidence="2" type="ORF">GGQ59_002710</name>
</gene>
<protein>
    <submittedName>
        <fullName evidence="2">Uncharacterized protein (TIGR00369 family)</fullName>
    </submittedName>
</protein>
<proteinExistence type="predicted"/>
<dbReference type="CDD" id="cd03443">
    <property type="entry name" value="PaaI_thioesterase"/>
    <property type="match status" value="1"/>
</dbReference>
<dbReference type="Gene3D" id="3.10.129.10">
    <property type="entry name" value="Hotdog Thioesterase"/>
    <property type="match status" value="1"/>
</dbReference>
<dbReference type="Pfam" id="PF13622">
    <property type="entry name" value="4HBT_3"/>
    <property type="match status" value="1"/>
</dbReference>
<feature type="domain" description="Acyl-CoA thioesterase-like N-terminal HotDog" evidence="1">
    <location>
        <begin position="55"/>
        <end position="138"/>
    </location>
</feature>